<evidence type="ECO:0000313" key="3">
    <source>
        <dbReference type="Proteomes" id="UP001488838"/>
    </source>
</evidence>
<proteinExistence type="predicted"/>
<dbReference type="SUPFAM" id="SSF54211">
    <property type="entry name" value="Ribosomal protein S5 domain 2-like"/>
    <property type="match status" value="1"/>
</dbReference>
<sequence>MAKLSLLPVLKGSWGNKTGKSHTDPSRGIGTISAPVPKKLLMTADIDECNTSARGCTATLGDFAKTTFNVISKTYS</sequence>
<evidence type="ECO:0000259" key="1">
    <source>
        <dbReference type="Pfam" id="PF03719"/>
    </source>
</evidence>
<dbReference type="InterPro" id="IPR014721">
    <property type="entry name" value="Ribsml_uS5_D2-typ_fold_subgr"/>
</dbReference>
<comment type="caution">
    <text evidence="2">The sequence shown here is derived from an EMBL/GenBank/DDBJ whole genome shotgun (WGS) entry which is preliminary data.</text>
</comment>
<name>A0AAW0I412_MYOGA</name>
<dbReference type="GO" id="GO:0005840">
    <property type="term" value="C:ribosome"/>
    <property type="evidence" value="ECO:0007669"/>
    <property type="project" value="InterPro"/>
</dbReference>
<evidence type="ECO:0000313" key="2">
    <source>
        <dbReference type="EMBL" id="KAK7808897.1"/>
    </source>
</evidence>
<dbReference type="Gene3D" id="3.30.230.10">
    <property type="match status" value="1"/>
</dbReference>
<dbReference type="GO" id="GO:0006412">
    <property type="term" value="P:translation"/>
    <property type="evidence" value="ECO:0007669"/>
    <property type="project" value="InterPro"/>
</dbReference>
<feature type="domain" description="Small ribosomal subunit protein uS5 C-terminal" evidence="1">
    <location>
        <begin position="26"/>
        <end position="76"/>
    </location>
</feature>
<dbReference type="Pfam" id="PF03719">
    <property type="entry name" value="Ribosomal_S5_C"/>
    <property type="match status" value="1"/>
</dbReference>
<organism evidence="2 3">
    <name type="scientific">Myodes glareolus</name>
    <name type="common">Bank vole</name>
    <name type="synonym">Clethrionomys glareolus</name>
    <dbReference type="NCBI Taxonomy" id="447135"/>
    <lineage>
        <taxon>Eukaryota</taxon>
        <taxon>Metazoa</taxon>
        <taxon>Chordata</taxon>
        <taxon>Craniata</taxon>
        <taxon>Vertebrata</taxon>
        <taxon>Euteleostomi</taxon>
        <taxon>Mammalia</taxon>
        <taxon>Eutheria</taxon>
        <taxon>Euarchontoglires</taxon>
        <taxon>Glires</taxon>
        <taxon>Rodentia</taxon>
        <taxon>Myomorpha</taxon>
        <taxon>Muroidea</taxon>
        <taxon>Cricetidae</taxon>
        <taxon>Arvicolinae</taxon>
        <taxon>Myodes</taxon>
    </lineage>
</organism>
<accession>A0AAW0I412</accession>
<dbReference type="GO" id="GO:0003735">
    <property type="term" value="F:structural constituent of ribosome"/>
    <property type="evidence" value="ECO:0007669"/>
    <property type="project" value="InterPro"/>
</dbReference>
<dbReference type="InterPro" id="IPR020568">
    <property type="entry name" value="Ribosomal_Su5_D2-typ_SF"/>
</dbReference>
<dbReference type="InterPro" id="IPR005324">
    <property type="entry name" value="Ribosomal_uS5_C"/>
</dbReference>
<keyword evidence="3" id="KW-1185">Reference proteome</keyword>
<protein>
    <recommendedName>
        <fullName evidence="1">Small ribosomal subunit protein uS5 C-terminal domain-containing protein</fullName>
    </recommendedName>
</protein>
<reference evidence="2 3" key="1">
    <citation type="journal article" date="2023" name="bioRxiv">
        <title>Conserved and derived expression patterns and positive selection on dental genes reveal complex evolutionary context of ever-growing rodent molars.</title>
        <authorList>
            <person name="Calamari Z.T."/>
            <person name="Song A."/>
            <person name="Cohen E."/>
            <person name="Akter M."/>
            <person name="Roy R.D."/>
            <person name="Hallikas O."/>
            <person name="Christensen M.M."/>
            <person name="Li P."/>
            <person name="Marangoni P."/>
            <person name="Jernvall J."/>
            <person name="Klein O.D."/>
        </authorList>
    </citation>
    <scope>NUCLEOTIDE SEQUENCE [LARGE SCALE GENOMIC DNA]</scope>
    <source>
        <strain evidence="2">V071</strain>
    </source>
</reference>
<dbReference type="EMBL" id="JBBHLL010000227">
    <property type="protein sequence ID" value="KAK7808897.1"/>
    <property type="molecule type" value="Genomic_DNA"/>
</dbReference>
<gene>
    <name evidence="2" type="ORF">U0070_005304</name>
</gene>
<dbReference type="AlphaFoldDB" id="A0AAW0I412"/>
<dbReference type="Proteomes" id="UP001488838">
    <property type="component" value="Unassembled WGS sequence"/>
</dbReference>